<dbReference type="SMART" id="SM00734">
    <property type="entry name" value="ZnF_Rad18"/>
    <property type="match status" value="2"/>
</dbReference>
<dbReference type="FunFam" id="3.40.1170.60:FF:000002">
    <property type="entry name" value="Polymerase (DNA directed) kappa"/>
    <property type="match status" value="1"/>
</dbReference>
<dbReference type="GO" id="GO:0003684">
    <property type="term" value="F:damaged DNA binding"/>
    <property type="evidence" value="ECO:0007669"/>
    <property type="project" value="InterPro"/>
</dbReference>
<proteinExistence type="inferred from homology"/>
<dbReference type="GO" id="GO:0005634">
    <property type="term" value="C:nucleus"/>
    <property type="evidence" value="ECO:0007669"/>
    <property type="project" value="UniProtKB-SubCell"/>
</dbReference>
<dbReference type="EMBL" id="CAXKWB010048077">
    <property type="protein sequence ID" value="CAL4166367.1"/>
    <property type="molecule type" value="Genomic_DNA"/>
</dbReference>
<accession>A0AAV2S7V0</accession>
<evidence type="ECO:0000256" key="4">
    <source>
        <dbReference type="ARBA" id="ARBA00012417"/>
    </source>
</evidence>
<dbReference type="Pfam" id="PF00817">
    <property type="entry name" value="IMS"/>
    <property type="match status" value="1"/>
</dbReference>
<keyword evidence="18" id="KW-0539">Nucleus</keyword>
<keyword evidence="6" id="KW-0515">Mutator protein</keyword>
<dbReference type="GO" id="GO:0006281">
    <property type="term" value="P:DNA repair"/>
    <property type="evidence" value="ECO:0007669"/>
    <property type="project" value="UniProtKB-KW"/>
</dbReference>
<sequence length="777" mass="88118">MAKIQDGQKTKFDESENSEDDKSEGENGPKLVQQLATSSTHGKRCGLQNLQLNAHKAGMQGLDTNKINEIIQKASEGSRFYLHKQKRQKILDEKINEMKQQIESFSQEQLQKSEEFMNRLVAELESERNLTHTIVHVDMDMFYAAVEMRDDIRLRDKPMAVGGTGMLSTSNYAARKYGVRAAMPGFIGKKLCPELIIVPPNFTKYKEVSKKVQEVFAEYDPNFSPMSLDEAYLDITKYIINKGEQYEKQAGESNLTVGECIVNEMRQRIHKKTELTASAGIACNTRLAKVGSDLNKPNGQFYLPPDLQEIRKFVENLSIRKVCGIGNVGEQHLAALGITKCGQLWEKRGILHLLFSEISYTNFITIALGLGHNTLDSHSERERKSISCETTFKSTQDSKVIFSIAEEQCQELSEEMEKKEILGKVFTLKIKTADFQIKSRSFTLPQATNSYDVMISATRRLLQKEMEALLEPLHLRLLGVRMSSLIHASEVGSARQATITQLFSKPPQKLKQKIIENFEKDSSYKSSHDLDDSSNINNLCFSGNKENSAGNIIKEGMLQDILEVKEYECPVCKESIPVPNLFSFNKHVDKCLEESTSEPSSNLEKKTDIVDVEESEERRLCNSKNHMAIDENDLKNNGIFTFYEYESEDEYENYDEIINKNPNNQMTNLKHVTYGDSNLSDDSIDFSKTNHEQYNRNSSSSKPSSSTEQSYTCPVCQKLKYSNISNLNTHVDECLNRGTISELLESNDLGNQNSTDFITQPSVKRKFISDSKPNKKK</sequence>
<evidence type="ECO:0000256" key="21">
    <source>
        <dbReference type="SAM" id="MobiDB-lite"/>
    </source>
</evidence>
<comment type="caution">
    <text evidence="23">The sequence shown here is derived from an EMBL/GenBank/DDBJ whole genome shotgun (WGS) entry which is preliminary data.</text>
</comment>
<dbReference type="Gene3D" id="1.10.150.810">
    <property type="match status" value="1"/>
</dbReference>
<feature type="non-terminal residue" evidence="23">
    <location>
        <position position="777"/>
    </location>
</feature>
<keyword evidence="16" id="KW-0238">DNA-binding</keyword>
<evidence type="ECO:0000259" key="22">
    <source>
        <dbReference type="PROSITE" id="PS50173"/>
    </source>
</evidence>
<evidence type="ECO:0000256" key="9">
    <source>
        <dbReference type="ARBA" id="ARBA00022705"/>
    </source>
</evidence>
<dbReference type="Gene3D" id="1.10.150.20">
    <property type="entry name" value="5' to 3' exonuclease, C-terminal subdomain"/>
    <property type="match status" value="1"/>
</dbReference>
<keyword evidence="10" id="KW-0479">Metal-binding</keyword>
<dbReference type="FunFam" id="3.30.1490.100:FF:000004">
    <property type="entry name" value="DNA polymerase IV"/>
    <property type="match status" value="1"/>
</dbReference>
<dbReference type="PANTHER" id="PTHR11076:SF33">
    <property type="entry name" value="DNA POLYMERASE KAPPA"/>
    <property type="match status" value="1"/>
</dbReference>
<feature type="domain" description="UmuC" evidence="22">
    <location>
        <begin position="134"/>
        <end position="326"/>
    </location>
</feature>
<dbReference type="Gene3D" id="3.30.1490.100">
    <property type="entry name" value="DNA polymerase, Y-family, little finger domain"/>
    <property type="match status" value="1"/>
</dbReference>
<evidence type="ECO:0000256" key="12">
    <source>
        <dbReference type="ARBA" id="ARBA00022771"/>
    </source>
</evidence>
<keyword evidence="8" id="KW-0548">Nucleotidyltransferase</keyword>
<evidence type="ECO:0000256" key="2">
    <source>
        <dbReference type="ARBA" id="ARBA00004123"/>
    </source>
</evidence>
<dbReference type="GO" id="GO:0003887">
    <property type="term" value="F:DNA-directed DNA polymerase activity"/>
    <property type="evidence" value="ECO:0007669"/>
    <property type="project" value="UniProtKB-KW"/>
</dbReference>
<feature type="compositionally biased region" description="Basic and acidic residues" evidence="21">
    <location>
        <begin position="1"/>
        <end position="14"/>
    </location>
</feature>
<keyword evidence="17" id="KW-0234">DNA repair</keyword>
<dbReference type="InterPro" id="IPR050116">
    <property type="entry name" value="DNA_polymerase-Y"/>
</dbReference>
<evidence type="ECO:0000313" key="24">
    <source>
        <dbReference type="Proteomes" id="UP001497623"/>
    </source>
</evidence>
<evidence type="ECO:0000256" key="19">
    <source>
        <dbReference type="ARBA" id="ARBA00049244"/>
    </source>
</evidence>
<keyword evidence="14" id="KW-0460">Magnesium</keyword>
<dbReference type="PANTHER" id="PTHR11076">
    <property type="entry name" value="DNA REPAIR POLYMERASE UMUC / TRANSFERASE FAMILY MEMBER"/>
    <property type="match status" value="1"/>
</dbReference>
<evidence type="ECO:0000256" key="1">
    <source>
        <dbReference type="ARBA" id="ARBA00001946"/>
    </source>
</evidence>
<evidence type="ECO:0000256" key="8">
    <source>
        <dbReference type="ARBA" id="ARBA00022695"/>
    </source>
</evidence>
<keyword evidence="15" id="KW-0239">DNA-directed DNA polymerase</keyword>
<evidence type="ECO:0000256" key="16">
    <source>
        <dbReference type="ARBA" id="ARBA00023125"/>
    </source>
</evidence>
<comment type="cofactor">
    <cofactor evidence="1">
        <name>Mg(2+)</name>
        <dbReference type="ChEBI" id="CHEBI:18420"/>
    </cofactor>
</comment>
<evidence type="ECO:0000256" key="20">
    <source>
        <dbReference type="SAM" id="Coils"/>
    </source>
</evidence>
<dbReference type="GO" id="GO:0006260">
    <property type="term" value="P:DNA replication"/>
    <property type="evidence" value="ECO:0007669"/>
    <property type="project" value="UniProtKB-KW"/>
</dbReference>
<keyword evidence="13" id="KW-0862">Zinc</keyword>
<dbReference type="Gene3D" id="3.30.160.60">
    <property type="entry name" value="Classic Zinc Finger"/>
    <property type="match status" value="2"/>
</dbReference>
<reference evidence="23 24" key="1">
    <citation type="submission" date="2024-05" db="EMBL/GenBank/DDBJ databases">
        <authorList>
            <person name="Wallberg A."/>
        </authorList>
    </citation>
    <scope>NUCLEOTIDE SEQUENCE [LARGE SCALE GENOMIC DNA]</scope>
</reference>
<evidence type="ECO:0000256" key="15">
    <source>
        <dbReference type="ARBA" id="ARBA00022932"/>
    </source>
</evidence>
<gene>
    <name evidence="23" type="ORF">MNOR_LOCUS33412</name>
</gene>
<evidence type="ECO:0000256" key="14">
    <source>
        <dbReference type="ARBA" id="ARBA00022842"/>
    </source>
</evidence>
<keyword evidence="11" id="KW-0227">DNA damage</keyword>
<dbReference type="Gene3D" id="3.30.70.270">
    <property type="match status" value="1"/>
</dbReference>
<dbReference type="Proteomes" id="UP001497623">
    <property type="component" value="Unassembled WGS sequence"/>
</dbReference>
<feature type="region of interest" description="Disordered" evidence="21">
    <location>
        <begin position="1"/>
        <end position="30"/>
    </location>
</feature>
<keyword evidence="20" id="KW-0175">Coiled coil</keyword>
<protein>
    <recommendedName>
        <fullName evidence="5">DNA polymerase kappa</fullName>
        <ecNumber evidence="4">2.7.7.7</ecNumber>
    </recommendedName>
</protein>
<dbReference type="SUPFAM" id="SSF100879">
    <property type="entry name" value="Lesion bypass DNA polymerase (Y-family), little finger domain"/>
    <property type="match status" value="1"/>
</dbReference>
<dbReference type="GO" id="GO:0042276">
    <property type="term" value="P:error-prone translesion synthesis"/>
    <property type="evidence" value="ECO:0007669"/>
    <property type="project" value="TreeGrafter"/>
</dbReference>
<keyword evidence="12" id="KW-0863">Zinc-finger</keyword>
<dbReference type="FunFam" id="1.10.150.810:FF:000003">
    <property type="entry name" value="DNA polymerase kappa subunit"/>
    <property type="match status" value="1"/>
</dbReference>
<keyword evidence="24" id="KW-1185">Reference proteome</keyword>
<evidence type="ECO:0000256" key="7">
    <source>
        <dbReference type="ARBA" id="ARBA00022679"/>
    </source>
</evidence>
<dbReference type="GO" id="GO:0008270">
    <property type="term" value="F:zinc ion binding"/>
    <property type="evidence" value="ECO:0007669"/>
    <property type="project" value="UniProtKB-KW"/>
</dbReference>
<evidence type="ECO:0000256" key="3">
    <source>
        <dbReference type="ARBA" id="ARBA00010945"/>
    </source>
</evidence>
<evidence type="ECO:0000256" key="5">
    <source>
        <dbReference type="ARBA" id="ARBA00016178"/>
    </source>
</evidence>
<dbReference type="Gene3D" id="3.40.1170.60">
    <property type="match status" value="1"/>
</dbReference>
<dbReference type="InterPro" id="IPR017961">
    <property type="entry name" value="DNA_pol_Y-fam_little_finger"/>
</dbReference>
<dbReference type="InterPro" id="IPR006642">
    <property type="entry name" value="Rad18_UBZ4"/>
</dbReference>
<dbReference type="Pfam" id="PF11799">
    <property type="entry name" value="IMS_C"/>
    <property type="match status" value="1"/>
</dbReference>
<organism evidence="23 24">
    <name type="scientific">Meganyctiphanes norvegica</name>
    <name type="common">Northern krill</name>
    <name type="synonym">Thysanopoda norvegica</name>
    <dbReference type="NCBI Taxonomy" id="48144"/>
    <lineage>
        <taxon>Eukaryota</taxon>
        <taxon>Metazoa</taxon>
        <taxon>Ecdysozoa</taxon>
        <taxon>Arthropoda</taxon>
        <taxon>Crustacea</taxon>
        <taxon>Multicrustacea</taxon>
        <taxon>Malacostraca</taxon>
        <taxon>Eumalacostraca</taxon>
        <taxon>Eucarida</taxon>
        <taxon>Euphausiacea</taxon>
        <taxon>Euphausiidae</taxon>
        <taxon>Meganyctiphanes</taxon>
    </lineage>
</organism>
<dbReference type="InterPro" id="IPR001126">
    <property type="entry name" value="UmuC"/>
</dbReference>
<comment type="similarity">
    <text evidence="3">Belongs to the DNA polymerase type-Y family.</text>
</comment>
<evidence type="ECO:0000256" key="10">
    <source>
        <dbReference type="ARBA" id="ARBA00022723"/>
    </source>
</evidence>
<evidence type="ECO:0000256" key="6">
    <source>
        <dbReference type="ARBA" id="ARBA00022457"/>
    </source>
</evidence>
<evidence type="ECO:0000313" key="23">
    <source>
        <dbReference type="EMBL" id="CAL4166367.1"/>
    </source>
</evidence>
<evidence type="ECO:0000256" key="11">
    <source>
        <dbReference type="ARBA" id="ARBA00022763"/>
    </source>
</evidence>
<dbReference type="InterPro" id="IPR022880">
    <property type="entry name" value="DNApol_IV"/>
</dbReference>
<keyword evidence="9" id="KW-0235">DNA replication</keyword>
<name>A0AAV2S7V0_MEGNR</name>
<comment type="catalytic activity">
    <reaction evidence="19">
        <text>DNA(n) + a 2'-deoxyribonucleoside 5'-triphosphate = DNA(n+1) + diphosphate</text>
        <dbReference type="Rhea" id="RHEA:22508"/>
        <dbReference type="Rhea" id="RHEA-COMP:17339"/>
        <dbReference type="Rhea" id="RHEA-COMP:17340"/>
        <dbReference type="ChEBI" id="CHEBI:33019"/>
        <dbReference type="ChEBI" id="CHEBI:61560"/>
        <dbReference type="ChEBI" id="CHEBI:173112"/>
        <dbReference type="EC" id="2.7.7.7"/>
    </reaction>
</comment>
<dbReference type="EC" id="2.7.7.7" evidence="4"/>
<dbReference type="AlphaFoldDB" id="A0AAV2S7V0"/>
<dbReference type="InterPro" id="IPR043502">
    <property type="entry name" value="DNA/RNA_pol_sf"/>
</dbReference>
<dbReference type="CDD" id="cd03586">
    <property type="entry name" value="PolY_Pol_IV_kappa"/>
    <property type="match status" value="1"/>
</dbReference>
<dbReference type="FunFam" id="1.10.150.810:FF:000001">
    <property type="entry name" value="DNA polymerase kappa"/>
    <property type="match status" value="1"/>
</dbReference>
<feature type="coiled-coil region" evidence="20">
    <location>
        <begin position="88"/>
        <end position="127"/>
    </location>
</feature>
<dbReference type="InterPro" id="IPR043128">
    <property type="entry name" value="Rev_trsase/Diguanyl_cyclase"/>
</dbReference>
<dbReference type="NCBIfam" id="NF002677">
    <property type="entry name" value="PRK02406.1"/>
    <property type="match status" value="1"/>
</dbReference>
<dbReference type="SUPFAM" id="SSF56672">
    <property type="entry name" value="DNA/RNA polymerases"/>
    <property type="match status" value="1"/>
</dbReference>
<evidence type="ECO:0000256" key="18">
    <source>
        <dbReference type="ARBA" id="ARBA00023242"/>
    </source>
</evidence>
<comment type="subcellular location">
    <subcellularLocation>
        <location evidence="2">Nucleus</location>
    </subcellularLocation>
</comment>
<keyword evidence="7" id="KW-0808">Transferase</keyword>
<dbReference type="PROSITE" id="PS50173">
    <property type="entry name" value="UMUC"/>
    <property type="match status" value="1"/>
</dbReference>
<dbReference type="InterPro" id="IPR036775">
    <property type="entry name" value="DNA_pol_Y-fam_lit_finger_sf"/>
</dbReference>
<evidence type="ECO:0000256" key="17">
    <source>
        <dbReference type="ARBA" id="ARBA00023204"/>
    </source>
</evidence>
<evidence type="ECO:0000256" key="13">
    <source>
        <dbReference type="ARBA" id="ARBA00022833"/>
    </source>
</evidence>
<dbReference type="HAMAP" id="MF_01113">
    <property type="entry name" value="DNApol_IV"/>
    <property type="match status" value="1"/>
</dbReference>